<dbReference type="Gene3D" id="1.10.274.100">
    <property type="entry name" value="RNA polymerase Rpb1, domain 3"/>
    <property type="match status" value="1"/>
</dbReference>
<dbReference type="NCBIfam" id="TIGR02388">
    <property type="entry name" value="rpoC2_cyan"/>
    <property type="match status" value="1"/>
</dbReference>
<evidence type="ECO:0000256" key="6">
    <source>
        <dbReference type="ARBA" id="ARBA00022723"/>
    </source>
</evidence>
<dbReference type="PANTHER" id="PTHR19376:SF68">
    <property type="entry name" value="DNA-DIRECTED RNA POLYMERASE SUBUNIT BETA"/>
    <property type="match status" value="1"/>
</dbReference>
<evidence type="ECO:0000256" key="3">
    <source>
        <dbReference type="ARBA" id="ARBA00022640"/>
    </source>
</evidence>
<dbReference type="GO" id="GO:0003899">
    <property type="term" value="F:DNA-directed RNA polymerase activity"/>
    <property type="evidence" value="ECO:0007669"/>
    <property type="project" value="UniProtKB-EC"/>
</dbReference>
<feature type="region of interest" description="Disordered" evidence="9">
    <location>
        <begin position="616"/>
        <end position="642"/>
    </location>
</feature>
<dbReference type="Pfam" id="PF05000">
    <property type="entry name" value="RNA_pol_Rpb1_4"/>
    <property type="match status" value="1"/>
</dbReference>
<dbReference type="InterPro" id="IPR007083">
    <property type="entry name" value="RNA_pol_Rpb1_4"/>
</dbReference>
<name>A0A346HG19_9CHLO</name>
<dbReference type="GO" id="GO:0003677">
    <property type="term" value="F:DNA binding"/>
    <property type="evidence" value="ECO:0007669"/>
    <property type="project" value="InterPro"/>
</dbReference>
<evidence type="ECO:0000256" key="7">
    <source>
        <dbReference type="ARBA" id="ARBA00022833"/>
    </source>
</evidence>
<evidence type="ECO:0000259" key="10">
    <source>
        <dbReference type="Pfam" id="PF04998"/>
    </source>
</evidence>
<evidence type="ECO:0000313" key="12">
    <source>
        <dbReference type="EMBL" id="AXO67743.1"/>
    </source>
</evidence>
<accession>A0A346HG19</accession>
<keyword evidence="4" id="KW-0808">Transferase</keyword>
<sequence length="1554" mass="174220">MNTMPFFFNQCIDKRRLKRMILWSLTYQGEHKTLQLIENLKTLGFKYATYAGVSLSIDDLTIPPKKKVAVLEAEGFVAEGVQGALRGDRSAIEELQSVIDTWHRTSENVKDHVIDYFEATDILNPVYMMAFSGARGNVSQVRQLVGMRGLMTDPNGNIIGFPIRSNFREGLTVTEYMISCYGARKGVVDTALRTADAGYLTRRLVDVAQHVIVQKGSCGTHRGFKIAALYDGRKKVISLAERLLGRVLATDVLEGRTVIGMRNQAISESFALRLSQVSEQAHPRAPVSITVRSPLTCELTNGVCQLCYGWSLAQSSLVTLGEAVGIIAGQSIGEPGTQLTMRTFHTGGVFTGDVQDEFRSPHQGVVHFPEPLHGLLVRTSYGQISFLVKVAGTLVLMDHQQRRQTRIHIPVHTALFAREGEFVQSNQLLGQFGDLDNQQNERVKTRKIVAALLDGEVFFQNVQLAQTRLDGTALRERYSVPTTLGTLWILAGKYLRQNHNLLPLFKTSGQLLEAQSLLRRVSVLSTIEGFITNPTANLSKEYKDQKALLLSPATTENVQPRTQASTWGPVRGAQVLRMPIFSAKQTLATPYTRIFGCRVLCNGRQEMFVLLETPKPCASPSGQSRPRSLTSSAPDRKPRKGSKLTPVSLLYFNEYFKTSGGGEAWSDRSLLSIKTLQGFLFWTPYLKKNNSSLNRKKKAPFKYWKNSRAKVTTKIPSRLPVNLPLQGLGWVYKEEPLYTMQTVQGKQKTYNAPVSGLVRYKTMEAQKARRQSRRIQVAHQPRLNPLSKKPSLAYDVTNVAARFNRALPYVSQFPFPQQSVDCRLKMKLRIYPGWLFLPSLKTFNGKTSPEQFAVPSQGLPHFDNNRVTFTPFLLNMMATPQASTTYLTPTQTPQRLYAWVSKKKRREPLGISLLGGLRALACLRHPQLLKAPFFPIKEVKEHIGFFSVVHYAQSPLYSLFAPGSLQGQTARLSLSAFTGWVFSTPDIVQPGGFPAGLVSMKKATTKKLSSYYLKSTLILLYRSIQEYSLARVLPLKNKLQWYQNFEHHEYLDFRDVAHRTRALLPLWSKQVSSSPLQTSAKTFRLYPRILSVKNYIPTSTFLLRFCIGLELAGAPLKTLTLTLEAPWNASTTQGVGWNLAFYQQPQGMRLKDTFFGPVHGMILSGQPGFVRQVLVAAEGEVYTRPDRKCVLLRPRDSRSFQLPCSETAALPPYKVSVGQMVRYGDELCPGVASPESGQVIAIEGSILTLRKGQPVLFYKTGTMLHVKHNQWLDLGQPLVTLTYQRLVTGDIVQGIPKVEQVFEASHGQHVKGNLKQLLGAKFKAYKQKMSPSLATRQSLAFIQKEIIERIQKIYLSQGVSIADKHFEIMVRQMTSTVKILDPGDTGLFRNEKVLLNRVENINMTVWADEENQKAMYTPFLAPTVPARYEPVVIGISEMALNAMSFLSAASFQETTRVLTRDSLLRKTDFLRGLKERVILGDLIPAGTGLPEVIAYRTAPSDPGDFYWEPSPMEFAEVFSKLENPSWDPIDMKSLEQPTPSSREEVLALLLKKKQ</sequence>
<feature type="domain" description="RNA polymerase Rpb1" evidence="10">
    <location>
        <begin position="170"/>
        <end position="380"/>
    </location>
</feature>
<dbReference type="InterPro" id="IPR007081">
    <property type="entry name" value="RNA_pol_Rpb1_5"/>
</dbReference>
<dbReference type="EC" id="2.7.7.6" evidence="1"/>
<keyword evidence="5" id="KW-0548">Nucleotidyltransferase</keyword>
<dbReference type="InterPro" id="IPR038120">
    <property type="entry name" value="Rpb1_funnel_sf"/>
</dbReference>
<dbReference type="InterPro" id="IPR012756">
    <property type="entry name" value="DNA-dir_RpoC2_beta_pp"/>
</dbReference>
<keyword evidence="8" id="KW-0804">Transcription</keyword>
<dbReference type="SUPFAM" id="SSF64484">
    <property type="entry name" value="beta and beta-prime subunits of DNA dependent RNA-polymerase"/>
    <property type="match status" value="1"/>
</dbReference>
<dbReference type="Gene3D" id="1.10.150.390">
    <property type="match status" value="1"/>
</dbReference>
<evidence type="ECO:0000256" key="8">
    <source>
        <dbReference type="ARBA" id="ARBA00023163"/>
    </source>
</evidence>
<evidence type="ECO:0000259" key="11">
    <source>
        <dbReference type="Pfam" id="PF05000"/>
    </source>
</evidence>
<evidence type="ECO:0000256" key="5">
    <source>
        <dbReference type="ARBA" id="ARBA00022695"/>
    </source>
</evidence>
<dbReference type="PANTHER" id="PTHR19376">
    <property type="entry name" value="DNA-DIRECTED RNA POLYMERASE"/>
    <property type="match status" value="1"/>
</dbReference>
<geneLocation type="plastid" evidence="12"/>
<protein>
    <recommendedName>
        <fullName evidence="1">DNA-directed RNA polymerase</fullName>
        <ecNumber evidence="1">2.7.7.6</ecNumber>
    </recommendedName>
</protein>
<dbReference type="Gene3D" id="1.10.1790.20">
    <property type="match status" value="1"/>
</dbReference>
<feature type="compositionally biased region" description="Polar residues" evidence="9">
    <location>
        <begin position="620"/>
        <end position="633"/>
    </location>
</feature>
<keyword evidence="6" id="KW-0479">Metal-binding</keyword>
<organism evidence="12">
    <name type="scientific">uncultured Choricystis</name>
    <dbReference type="NCBI Taxonomy" id="858337"/>
    <lineage>
        <taxon>Eukaryota</taxon>
        <taxon>Viridiplantae</taxon>
        <taxon>Chlorophyta</taxon>
        <taxon>core chlorophytes</taxon>
        <taxon>Trebouxiophyceae</taxon>
        <taxon>environmental samples</taxon>
    </lineage>
</organism>
<keyword evidence="3 12" id="KW-0934">Plastid</keyword>
<reference evidence="12" key="1">
    <citation type="submission" date="2018-07" db="EMBL/GenBank/DDBJ databases">
        <authorList>
            <person name="Quirk P.G."/>
            <person name="Krulwich T.A."/>
        </authorList>
    </citation>
    <scope>NUCLEOTIDE SEQUENCE</scope>
</reference>
<evidence type="ECO:0000256" key="4">
    <source>
        <dbReference type="ARBA" id="ARBA00022679"/>
    </source>
</evidence>
<gene>
    <name evidence="12" type="primary">rpoC2</name>
</gene>
<dbReference type="GO" id="GO:0000428">
    <property type="term" value="C:DNA-directed RNA polymerase complex"/>
    <property type="evidence" value="ECO:0007669"/>
    <property type="project" value="UniProtKB-KW"/>
</dbReference>
<dbReference type="GO" id="GO:0006351">
    <property type="term" value="P:DNA-templated transcription"/>
    <property type="evidence" value="ECO:0007669"/>
    <property type="project" value="InterPro"/>
</dbReference>
<evidence type="ECO:0000256" key="2">
    <source>
        <dbReference type="ARBA" id="ARBA00022478"/>
    </source>
</evidence>
<dbReference type="CDD" id="cd02655">
    <property type="entry name" value="RNAP_beta'_C"/>
    <property type="match status" value="1"/>
</dbReference>
<keyword evidence="7" id="KW-0862">Zinc</keyword>
<evidence type="ECO:0000256" key="9">
    <source>
        <dbReference type="SAM" id="MobiDB-lite"/>
    </source>
</evidence>
<keyword evidence="2" id="KW-0240">DNA-directed RNA polymerase</keyword>
<dbReference type="InterPro" id="IPR042102">
    <property type="entry name" value="RNA_pol_Rpb1_3_sf"/>
</dbReference>
<dbReference type="GO" id="GO:0046872">
    <property type="term" value="F:metal ion binding"/>
    <property type="evidence" value="ECO:0007669"/>
    <property type="project" value="UniProtKB-KW"/>
</dbReference>
<dbReference type="Gene3D" id="1.10.132.30">
    <property type="match status" value="1"/>
</dbReference>
<dbReference type="Pfam" id="PF04998">
    <property type="entry name" value="RNA_pol_Rpb1_5"/>
    <property type="match status" value="2"/>
</dbReference>
<evidence type="ECO:0000256" key="1">
    <source>
        <dbReference type="ARBA" id="ARBA00012418"/>
    </source>
</evidence>
<dbReference type="InterPro" id="IPR045867">
    <property type="entry name" value="DNA-dir_RpoC_beta_prime"/>
</dbReference>
<proteinExistence type="predicted"/>
<dbReference type="EMBL" id="MH591948">
    <property type="protein sequence ID" value="AXO67743.1"/>
    <property type="molecule type" value="Genomic_DNA"/>
</dbReference>
<feature type="domain" description="RNA polymerase Rpb1" evidence="10">
    <location>
        <begin position="1342"/>
        <end position="1392"/>
    </location>
</feature>
<feature type="domain" description="RNA polymerase Rpb1" evidence="11">
    <location>
        <begin position="93"/>
        <end position="156"/>
    </location>
</feature>